<organism evidence="1">
    <name type="scientific">Timema poppense</name>
    <name type="common">Walking stick</name>
    <dbReference type="NCBI Taxonomy" id="170557"/>
    <lineage>
        <taxon>Eukaryota</taxon>
        <taxon>Metazoa</taxon>
        <taxon>Ecdysozoa</taxon>
        <taxon>Arthropoda</taxon>
        <taxon>Hexapoda</taxon>
        <taxon>Insecta</taxon>
        <taxon>Pterygota</taxon>
        <taxon>Neoptera</taxon>
        <taxon>Polyneoptera</taxon>
        <taxon>Phasmatodea</taxon>
        <taxon>Timematodea</taxon>
        <taxon>Timematoidea</taxon>
        <taxon>Timematidae</taxon>
        <taxon>Timema</taxon>
    </lineage>
</organism>
<dbReference type="EMBL" id="OD000094">
    <property type="protein sequence ID" value="CAD7395720.1"/>
    <property type="molecule type" value="Genomic_DNA"/>
</dbReference>
<proteinExistence type="predicted"/>
<accession>A0A7R9CH60</accession>
<evidence type="ECO:0000313" key="1">
    <source>
        <dbReference type="EMBL" id="CAD7395720.1"/>
    </source>
</evidence>
<name>A0A7R9CH60_TIMPO</name>
<dbReference type="AlphaFoldDB" id="A0A7R9CH60"/>
<reference evidence="1" key="1">
    <citation type="submission" date="2020-11" db="EMBL/GenBank/DDBJ databases">
        <authorList>
            <person name="Tran Van P."/>
        </authorList>
    </citation>
    <scope>NUCLEOTIDE SEQUENCE</scope>
</reference>
<sequence>MAETGVNIIEMSSENVEITSKELIPTGNHFHTIVPVEQTNITSQGQQLNTMSRCMCNHLQRLRRGGGLCVPTQASPIDNRGCHSSSANGLEMCYFSRFVHLV</sequence>
<gene>
    <name evidence="1" type="ORF">TPSB3V08_LOCUS301</name>
</gene>
<protein>
    <submittedName>
        <fullName evidence="1">Uncharacterized protein</fullName>
    </submittedName>
</protein>